<dbReference type="Gene3D" id="3.30.450.20">
    <property type="entry name" value="PAS domain"/>
    <property type="match status" value="2"/>
</dbReference>
<dbReference type="GO" id="GO:0006935">
    <property type="term" value="P:chemotaxis"/>
    <property type="evidence" value="ECO:0007669"/>
    <property type="project" value="UniProtKB-KW"/>
</dbReference>
<dbReference type="GO" id="GO:0007165">
    <property type="term" value="P:signal transduction"/>
    <property type="evidence" value="ECO:0007669"/>
    <property type="project" value="UniProtKB-KW"/>
</dbReference>
<dbReference type="PROSITE" id="PS50111">
    <property type="entry name" value="CHEMOTAXIS_TRANSDUC_2"/>
    <property type="match status" value="1"/>
</dbReference>
<feature type="transmembrane region" description="Helical" evidence="11">
    <location>
        <begin position="278"/>
        <end position="298"/>
    </location>
</feature>
<keyword evidence="7 11" id="KW-0472">Membrane</keyword>
<dbReference type="InterPro" id="IPR003660">
    <property type="entry name" value="HAMP_dom"/>
</dbReference>
<evidence type="ECO:0000256" key="9">
    <source>
        <dbReference type="ARBA" id="ARBA00029447"/>
    </source>
</evidence>
<dbReference type="SUPFAM" id="SSF58104">
    <property type="entry name" value="Methyl-accepting chemotaxis protein (MCP) signaling domain"/>
    <property type="match status" value="1"/>
</dbReference>
<dbReference type="SMART" id="SM00304">
    <property type="entry name" value="HAMP"/>
    <property type="match status" value="1"/>
</dbReference>
<feature type="domain" description="T-SNARE coiled-coil homology" evidence="13">
    <location>
        <begin position="545"/>
        <end position="607"/>
    </location>
</feature>
<dbReference type="PROSITE" id="PS50885">
    <property type="entry name" value="HAMP"/>
    <property type="match status" value="1"/>
</dbReference>
<sequence>MAQSADFPKKFMHEILAVAAVLILLSFGSLGVWVYSVTSRALTHEFTTEVGSAGTAAADGIQKWLQGRLMLMRATAEDIATQEDPQALLTQFRHKLLADTFADVYLGVESSGVMLDGPGEPLPAGYDPRKRPWYKAATAAQALTMTKPYVDASSGQLVISIADPITHNGALFGVLGMDLRLNALNTFLHSVDLGGKGFVFLVDADGTVLVHPDKDKVMKPLGVNPAEAAAGDDLAADADGRILRFYPITGLPTVKWYVGVSMSHDAVFAPLSHLSHSLLIGVALALVFILLIMGWLIARGVARPITQITDAMNALAGGRHQIDLPEIRRRDEIGAMAATLQVFRSNAQEKERLAAEQIKAQAAAETERRALLDRLVADFEQSVRRVVDQVARSAEDMDRTAGAMSATAIDTNQQATLVASASEEVSASIQTVASSADELSASIREIARQVDQSSRVTQQASEEAERTSDTMRSLSESSSRIGEVVSLITDIASQTNLLALNATIEAARAGEAGKGFAVVAGEVKHLANQTAKATEEIASQIGAVQDATQKAVGAIGGIVTRIQEIHQIATAIASAVEEQSAATAEIARNVQQAAVGTRDVSENIGGVTRSASETGSAADQVLGSAKALLGEAGDLKTVVDTFVTSVRSR</sequence>
<dbReference type="SUPFAM" id="SSF103190">
    <property type="entry name" value="Sensory domain-like"/>
    <property type="match status" value="1"/>
</dbReference>
<comment type="similarity">
    <text evidence="9">Belongs to the methyl-accepting chemotaxis (MCP) protein family.</text>
</comment>
<feature type="region of interest" description="Disordered" evidence="10">
    <location>
        <begin position="450"/>
        <end position="475"/>
    </location>
</feature>
<keyword evidence="8" id="KW-0807">Transducer</keyword>
<dbReference type="CDD" id="cd18774">
    <property type="entry name" value="PDC2_HK_sensor"/>
    <property type="match status" value="1"/>
</dbReference>
<gene>
    <name evidence="15" type="primary">pctB_3</name>
    <name evidence="15" type="ORF">GALL_242990</name>
</gene>
<proteinExistence type="inferred from homology"/>
<reference evidence="15" key="1">
    <citation type="submission" date="2016-10" db="EMBL/GenBank/DDBJ databases">
        <title>Sequence of Gallionella enrichment culture.</title>
        <authorList>
            <person name="Poehlein A."/>
            <person name="Muehling M."/>
            <person name="Daniel R."/>
        </authorList>
    </citation>
    <scope>NUCLEOTIDE SEQUENCE</scope>
</reference>
<evidence type="ECO:0000259" key="14">
    <source>
        <dbReference type="PROSITE" id="PS50885"/>
    </source>
</evidence>
<evidence type="ECO:0000256" key="8">
    <source>
        <dbReference type="ARBA" id="ARBA00023224"/>
    </source>
</evidence>
<dbReference type="SMART" id="SM00283">
    <property type="entry name" value="MA"/>
    <property type="match status" value="1"/>
</dbReference>
<dbReference type="InterPro" id="IPR029151">
    <property type="entry name" value="Sensor-like_sf"/>
</dbReference>
<comment type="subcellular location">
    <subcellularLocation>
        <location evidence="1">Cell inner membrane</location>
        <topology evidence="1">Multi-pass membrane protein</topology>
    </subcellularLocation>
</comment>
<name>A0A1J5RNQ1_9ZZZZ</name>
<evidence type="ECO:0000256" key="6">
    <source>
        <dbReference type="ARBA" id="ARBA00022989"/>
    </source>
</evidence>
<evidence type="ECO:0000313" key="15">
    <source>
        <dbReference type="EMBL" id="OIQ93708.1"/>
    </source>
</evidence>
<dbReference type="AlphaFoldDB" id="A0A1J5RNQ1"/>
<evidence type="ECO:0000256" key="7">
    <source>
        <dbReference type="ARBA" id="ARBA00023136"/>
    </source>
</evidence>
<evidence type="ECO:0000259" key="12">
    <source>
        <dbReference type="PROSITE" id="PS50111"/>
    </source>
</evidence>
<dbReference type="CDD" id="cd12913">
    <property type="entry name" value="PDC1_MCP_like"/>
    <property type="match status" value="1"/>
</dbReference>
<dbReference type="EMBL" id="MLJW01000201">
    <property type="protein sequence ID" value="OIQ93708.1"/>
    <property type="molecule type" value="Genomic_DNA"/>
</dbReference>
<organism evidence="15">
    <name type="scientific">mine drainage metagenome</name>
    <dbReference type="NCBI Taxonomy" id="410659"/>
    <lineage>
        <taxon>unclassified sequences</taxon>
        <taxon>metagenomes</taxon>
        <taxon>ecological metagenomes</taxon>
    </lineage>
</organism>
<evidence type="ECO:0000256" key="10">
    <source>
        <dbReference type="SAM" id="MobiDB-lite"/>
    </source>
</evidence>
<evidence type="ECO:0000256" key="2">
    <source>
        <dbReference type="ARBA" id="ARBA00022475"/>
    </source>
</evidence>
<keyword evidence="2" id="KW-1003">Cell membrane</keyword>
<comment type="caution">
    <text evidence="15">The sequence shown here is derived from an EMBL/GenBank/DDBJ whole genome shotgun (WGS) entry which is preliminary data.</text>
</comment>
<evidence type="ECO:0000256" key="11">
    <source>
        <dbReference type="SAM" id="Phobius"/>
    </source>
</evidence>
<evidence type="ECO:0000256" key="3">
    <source>
        <dbReference type="ARBA" id="ARBA00022500"/>
    </source>
</evidence>
<keyword evidence="4" id="KW-0997">Cell inner membrane</keyword>
<dbReference type="CDD" id="cd06225">
    <property type="entry name" value="HAMP"/>
    <property type="match status" value="1"/>
</dbReference>
<dbReference type="PROSITE" id="PS50192">
    <property type="entry name" value="T_SNARE"/>
    <property type="match status" value="1"/>
</dbReference>
<evidence type="ECO:0000256" key="4">
    <source>
        <dbReference type="ARBA" id="ARBA00022519"/>
    </source>
</evidence>
<dbReference type="InterPro" id="IPR004089">
    <property type="entry name" value="MCPsignal_dom"/>
</dbReference>
<dbReference type="Pfam" id="PF00015">
    <property type="entry name" value="MCPsignal"/>
    <property type="match status" value="1"/>
</dbReference>
<evidence type="ECO:0000256" key="1">
    <source>
        <dbReference type="ARBA" id="ARBA00004429"/>
    </source>
</evidence>
<dbReference type="PANTHER" id="PTHR32089">
    <property type="entry name" value="METHYL-ACCEPTING CHEMOTAXIS PROTEIN MCPB"/>
    <property type="match status" value="1"/>
</dbReference>
<accession>A0A1J5RNQ1</accession>
<dbReference type="PANTHER" id="PTHR32089:SF112">
    <property type="entry name" value="LYSOZYME-LIKE PROTEIN-RELATED"/>
    <property type="match status" value="1"/>
</dbReference>
<keyword evidence="5 11" id="KW-0812">Transmembrane</keyword>
<dbReference type="CDD" id="cd11386">
    <property type="entry name" value="MCP_signal"/>
    <property type="match status" value="1"/>
</dbReference>
<dbReference type="InterPro" id="IPR000727">
    <property type="entry name" value="T_SNARE_dom"/>
</dbReference>
<protein>
    <submittedName>
        <fullName evidence="15">Methyl-accepting chemotaxis protein PctB</fullName>
    </submittedName>
</protein>
<feature type="domain" description="HAMP" evidence="14">
    <location>
        <begin position="299"/>
        <end position="352"/>
    </location>
</feature>
<evidence type="ECO:0000259" key="13">
    <source>
        <dbReference type="PROSITE" id="PS50192"/>
    </source>
</evidence>
<keyword evidence="6 11" id="KW-1133">Transmembrane helix</keyword>
<keyword evidence="3" id="KW-0145">Chemotaxis</keyword>
<feature type="compositionally biased region" description="Polar residues" evidence="10">
    <location>
        <begin position="450"/>
        <end position="461"/>
    </location>
</feature>
<evidence type="ECO:0000256" key="5">
    <source>
        <dbReference type="ARBA" id="ARBA00022692"/>
    </source>
</evidence>
<dbReference type="Gene3D" id="1.10.287.950">
    <property type="entry name" value="Methyl-accepting chemotaxis protein"/>
    <property type="match status" value="1"/>
</dbReference>
<feature type="domain" description="Methyl-accepting transducer" evidence="12">
    <location>
        <begin position="386"/>
        <end position="629"/>
    </location>
</feature>
<dbReference type="InterPro" id="IPR033479">
    <property type="entry name" value="dCache_1"/>
</dbReference>
<dbReference type="Pfam" id="PF00672">
    <property type="entry name" value="HAMP"/>
    <property type="match status" value="1"/>
</dbReference>
<dbReference type="Gene3D" id="1.10.8.500">
    <property type="entry name" value="HAMP domain in histidine kinase"/>
    <property type="match status" value="1"/>
</dbReference>
<dbReference type="GO" id="GO:0005886">
    <property type="term" value="C:plasma membrane"/>
    <property type="evidence" value="ECO:0007669"/>
    <property type="project" value="UniProtKB-SubCell"/>
</dbReference>
<dbReference type="Pfam" id="PF02743">
    <property type="entry name" value="dCache_1"/>
    <property type="match status" value="1"/>
</dbReference>